<dbReference type="Pfam" id="PF00041">
    <property type="entry name" value="fn3"/>
    <property type="match status" value="2"/>
</dbReference>
<dbReference type="SMART" id="SM00060">
    <property type="entry name" value="FN3"/>
    <property type="match status" value="5"/>
</dbReference>
<feature type="domain" description="Fibronectin type-III" evidence="14">
    <location>
        <begin position="533"/>
        <end position="630"/>
    </location>
</feature>
<name>A0ABM5ET63_9SAUR</name>
<gene>
    <name evidence="16" type="primary">CSF3R</name>
</gene>
<evidence type="ECO:0000256" key="1">
    <source>
        <dbReference type="ARBA" id="ARBA00004479"/>
    </source>
</evidence>
<dbReference type="SUPFAM" id="SSF48726">
    <property type="entry name" value="Immunoglobulin"/>
    <property type="match status" value="1"/>
</dbReference>
<reference evidence="16" key="1">
    <citation type="submission" date="2025-08" db="UniProtKB">
        <authorList>
            <consortium name="RefSeq"/>
        </authorList>
    </citation>
    <scope>IDENTIFICATION</scope>
</reference>
<dbReference type="PROSITE" id="PS50853">
    <property type="entry name" value="FN3"/>
    <property type="match status" value="3"/>
</dbReference>
<dbReference type="InterPro" id="IPR036116">
    <property type="entry name" value="FN3_sf"/>
</dbReference>
<dbReference type="SUPFAM" id="SSF49265">
    <property type="entry name" value="Fibronectin type III"/>
    <property type="match status" value="4"/>
</dbReference>
<evidence type="ECO:0000256" key="10">
    <source>
        <dbReference type="ARBA" id="ARBA00023180"/>
    </source>
</evidence>
<evidence type="ECO:0000256" key="13">
    <source>
        <dbReference type="SAM" id="SignalP"/>
    </source>
</evidence>
<dbReference type="GeneID" id="110082761"/>
<dbReference type="PANTHER" id="PTHR48423:SF1">
    <property type="entry name" value="INTERLEUKIN-27 RECEPTOR SUBUNIT ALPHA"/>
    <property type="match status" value="1"/>
</dbReference>
<dbReference type="InterPro" id="IPR003529">
    <property type="entry name" value="Hematopoietin_rcpt_Gp130_CS"/>
</dbReference>
<evidence type="ECO:0000259" key="14">
    <source>
        <dbReference type="PROSITE" id="PS50853"/>
    </source>
</evidence>
<dbReference type="InterPro" id="IPR010457">
    <property type="entry name" value="IgC2-like_lig-bd"/>
</dbReference>
<comment type="similarity">
    <text evidence="2">Belongs to the type I cytokine receptor family. Type 2 subfamily.</text>
</comment>
<keyword evidence="8" id="KW-1015">Disulfide bond</keyword>
<evidence type="ECO:0000256" key="11">
    <source>
        <dbReference type="ARBA" id="ARBA00023319"/>
    </source>
</evidence>
<feature type="chain" id="PRO_5047318516" evidence="13">
    <location>
        <begin position="27"/>
        <end position="860"/>
    </location>
</feature>
<proteinExistence type="inferred from homology"/>
<dbReference type="InterPro" id="IPR003961">
    <property type="entry name" value="FN3_dom"/>
</dbReference>
<protein>
    <submittedName>
        <fullName evidence="16">Granulocyte colony-stimulating factor receptor isoform X2</fullName>
    </submittedName>
</protein>
<evidence type="ECO:0000256" key="9">
    <source>
        <dbReference type="ARBA" id="ARBA00023170"/>
    </source>
</evidence>
<dbReference type="Proteomes" id="UP001652642">
    <property type="component" value="Chromosome 9"/>
</dbReference>
<keyword evidence="15" id="KW-1185">Reference proteome</keyword>
<dbReference type="Pfam" id="PF06328">
    <property type="entry name" value="Lep_receptor_Ig"/>
    <property type="match status" value="1"/>
</dbReference>
<feature type="signal peptide" evidence="13">
    <location>
        <begin position="1"/>
        <end position="26"/>
    </location>
</feature>
<keyword evidence="10" id="KW-0325">Glycoprotein</keyword>
<feature type="domain" description="Fibronectin type-III" evidence="14">
    <location>
        <begin position="434"/>
        <end position="532"/>
    </location>
</feature>
<keyword evidence="5" id="KW-0677">Repeat</keyword>
<dbReference type="InterPro" id="IPR013783">
    <property type="entry name" value="Ig-like_fold"/>
</dbReference>
<evidence type="ECO:0000256" key="7">
    <source>
        <dbReference type="ARBA" id="ARBA00023136"/>
    </source>
</evidence>
<dbReference type="CDD" id="cd00063">
    <property type="entry name" value="FN3"/>
    <property type="match status" value="3"/>
</dbReference>
<evidence type="ECO:0000256" key="4">
    <source>
        <dbReference type="ARBA" id="ARBA00022729"/>
    </source>
</evidence>
<keyword evidence="6 12" id="KW-1133">Transmembrane helix</keyword>
<dbReference type="Gene3D" id="2.60.40.10">
    <property type="entry name" value="Immunoglobulins"/>
    <property type="match status" value="6"/>
</dbReference>
<feature type="domain" description="Fibronectin type-III" evidence="14">
    <location>
        <begin position="233"/>
        <end position="332"/>
    </location>
</feature>
<accession>A0ABM5ET63</accession>
<evidence type="ECO:0000256" key="8">
    <source>
        <dbReference type="ARBA" id="ARBA00023157"/>
    </source>
</evidence>
<dbReference type="InterPro" id="IPR052672">
    <property type="entry name" value="Type1_Cytokine_Rcpt_Type2"/>
</dbReference>
<comment type="subcellular location">
    <subcellularLocation>
        <location evidence="1">Membrane</location>
        <topology evidence="1">Single-pass type I membrane protein</topology>
    </subcellularLocation>
</comment>
<keyword evidence="3 12" id="KW-0812">Transmembrane</keyword>
<keyword evidence="7 12" id="KW-0472">Membrane</keyword>
<evidence type="ECO:0000256" key="2">
    <source>
        <dbReference type="ARBA" id="ARBA00008921"/>
    </source>
</evidence>
<dbReference type="RefSeq" id="XP_072836345.1">
    <property type="nucleotide sequence ID" value="XM_072980244.1"/>
</dbReference>
<evidence type="ECO:0000256" key="12">
    <source>
        <dbReference type="SAM" id="Phobius"/>
    </source>
</evidence>
<dbReference type="PROSITE" id="PS01353">
    <property type="entry name" value="HEMATOPO_REC_L_F2"/>
    <property type="match status" value="1"/>
</dbReference>
<keyword evidence="4 13" id="KW-0732">Signal</keyword>
<evidence type="ECO:0000256" key="6">
    <source>
        <dbReference type="ARBA" id="ARBA00022989"/>
    </source>
</evidence>
<dbReference type="InterPro" id="IPR036179">
    <property type="entry name" value="Ig-like_dom_sf"/>
</dbReference>
<evidence type="ECO:0000313" key="16">
    <source>
        <dbReference type="RefSeq" id="XP_072836345.1"/>
    </source>
</evidence>
<keyword evidence="11" id="KW-0393">Immunoglobulin domain</keyword>
<keyword evidence="9 16" id="KW-0675">Receptor</keyword>
<dbReference type="PANTHER" id="PTHR48423">
    <property type="entry name" value="INTERLEUKIN-27 RECEPTOR SUBUNIT ALPHA"/>
    <property type="match status" value="1"/>
</dbReference>
<feature type="transmembrane region" description="Helical" evidence="12">
    <location>
        <begin position="634"/>
        <end position="653"/>
    </location>
</feature>
<evidence type="ECO:0000256" key="3">
    <source>
        <dbReference type="ARBA" id="ARBA00022692"/>
    </source>
</evidence>
<evidence type="ECO:0000256" key="5">
    <source>
        <dbReference type="ARBA" id="ARBA00022737"/>
    </source>
</evidence>
<organism evidence="15 16">
    <name type="scientific">Pogona vitticeps</name>
    <name type="common">central bearded dragon</name>
    <dbReference type="NCBI Taxonomy" id="103695"/>
    <lineage>
        <taxon>Eukaryota</taxon>
        <taxon>Metazoa</taxon>
        <taxon>Chordata</taxon>
        <taxon>Craniata</taxon>
        <taxon>Vertebrata</taxon>
        <taxon>Euteleostomi</taxon>
        <taxon>Lepidosauria</taxon>
        <taxon>Squamata</taxon>
        <taxon>Bifurcata</taxon>
        <taxon>Unidentata</taxon>
        <taxon>Episquamata</taxon>
        <taxon>Toxicofera</taxon>
        <taxon>Iguania</taxon>
        <taxon>Acrodonta</taxon>
        <taxon>Agamidae</taxon>
        <taxon>Amphibolurinae</taxon>
        <taxon>Pogona</taxon>
    </lineage>
</organism>
<sequence length="860" mass="95549">MTTAGTPWRKLLACAVFFLLLPGGETLSCSNLAVDSSVVPMGGTVSATCTIWKRRCPIQEDGEVHILWKWNERLLSGTQHSLSDGVEVSNLTVGPLNQTLNLLSCWLQRKGPLQMMDLIRIQAGYPPSEPHNLTCVMNITSFSLRCWWDPGEDSLLSVNVTLEGVRSGSECTAHLQDVPLCVPSAGQNSCSVPRQHLFLYQNMIFWVSAKNDLGSARSRPLCADPMDLVKLDPPTLRVIQSVPKDTDCVAVAWEGPKGSEYMDQACELGYRVEGEHSWTSVYVGNVTPSAWQTEHCGFLFATHYQFQLRCQKLPAGYWSDWSPTMNFTTHEKAPSGKLDTWWKVKTQEAGKGREVQLLWKPMKPNETHGNILGYWATLSSRPQSRKPPALCHTTDLHCTFLLPPGTQRIFLVAFNSRGASQPTEVSLLEKKGQPVPKIWTSPYDAKSLWVHWDPPGERSATGYIIEWCKVTSADRTEDNGSMKWTKVHNGATTQALIQGFEPFQRYNVSIYPLYRDALGMPQSVEVYTLQKAPSEGPKLHPGNISKSTAEVHWEPVPVEKRNGFIISYTLFWIGTDEVMSSAVVNASIHSFTVKGLWPSRMYQVHIMASTVAGSTNGSALTLYTKATDDTDTTFVFITAGLLLVMLIILVFCFQKSKRMKTQFWPSVPDPANSSLGKWAPAVLQEETAPPPPPLKPCELSPVVVSAVLVIETDEKKCLSCGKTEPGKALEDGPTTFHISYVHDADATALLNGSLPPASYVNSPESVQYAKVVGDSYRRQPQANVPTFYMRSDSTQPLLGEPTPSPKLYENLWFRNDQPDAERGSSFQEEAVFLERTLLDFPLLQGLRIDGGEDLGNFRRL</sequence>
<evidence type="ECO:0000313" key="15">
    <source>
        <dbReference type="Proteomes" id="UP001652642"/>
    </source>
</evidence>